<dbReference type="InterPro" id="IPR005114">
    <property type="entry name" value="Helicase_assoc"/>
</dbReference>
<dbReference type="EMBL" id="CAKOGP040000080">
    <property type="protein sequence ID" value="CAJ1929332.1"/>
    <property type="molecule type" value="Genomic_DNA"/>
</dbReference>
<name>A0AAD2CF31_9STRA</name>
<evidence type="ECO:0000313" key="2">
    <source>
        <dbReference type="EMBL" id="CAJ1929332.1"/>
    </source>
</evidence>
<accession>A0AAD2CF31</accession>
<dbReference type="Pfam" id="PF03457">
    <property type="entry name" value="HA"/>
    <property type="match status" value="2"/>
</dbReference>
<proteinExistence type="predicted"/>
<dbReference type="Proteomes" id="UP001295423">
    <property type="component" value="Unassembled WGS sequence"/>
</dbReference>
<feature type="domain" description="Helicase-associated" evidence="1">
    <location>
        <begin position="281"/>
        <end position="347"/>
    </location>
</feature>
<gene>
    <name evidence="2" type="ORF">CYCCA115_LOCUS1657</name>
</gene>
<evidence type="ECO:0000259" key="1">
    <source>
        <dbReference type="Pfam" id="PF03457"/>
    </source>
</evidence>
<keyword evidence="3" id="KW-1185">Reference proteome</keyword>
<dbReference type="AlphaFoldDB" id="A0AAD2CF31"/>
<feature type="domain" description="Helicase-associated" evidence="1">
    <location>
        <begin position="206"/>
        <end position="274"/>
    </location>
</feature>
<evidence type="ECO:0000313" key="3">
    <source>
        <dbReference type="Proteomes" id="UP001295423"/>
    </source>
</evidence>
<organism evidence="2 3">
    <name type="scientific">Cylindrotheca closterium</name>
    <dbReference type="NCBI Taxonomy" id="2856"/>
    <lineage>
        <taxon>Eukaryota</taxon>
        <taxon>Sar</taxon>
        <taxon>Stramenopiles</taxon>
        <taxon>Ochrophyta</taxon>
        <taxon>Bacillariophyta</taxon>
        <taxon>Bacillariophyceae</taxon>
        <taxon>Bacillariophycidae</taxon>
        <taxon>Bacillariales</taxon>
        <taxon>Bacillariaceae</taxon>
        <taxon>Cylindrotheca</taxon>
    </lineage>
</organism>
<reference evidence="2" key="1">
    <citation type="submission" date="2023-08" db="EMBL/GenBank/DDBJ databases">
        <authorList>
            <person name="Audoor S."/>
            <person name="Bilcke G."/>
        </authorList>
    </citation>
    <scope>NUCLEOTIDE SEQUENCE</scope>
</reference>
<protein>
    <recommendedName>
        <fullName evidence="1">Helicase-associated domain-containing protein</fullName>
    </recommendedName>
</protein>
<dbReference type="PANTHER" id="PTHR33418:SF1">
    <property type="entry name" value="HELICASE-ASSOCIATED DOMAIN-CONTAINING PROTEIN"/>
    <property type="match status" value="1"/>
</dbReference>
<sequence length="379" mass="43052">MMNVHTHSPQKEQHHHQQLPQFVSVQYGQPQALLNDNKQYHADSVQLDAADSLLLGLEKSMSVRQPPMTNAHWSPEAVGSTFNLQGYNHGNGVAGDIFEPYPLTQPSSKERRSADLKMFLDYVMRPSAQPAVFESATTTPAAIEPIEPIESIEPHPFNDKKRFLHQEPVPSINTSEPPSKRSRICNVSDDESVCGEDSLPKFRDYQEQQWQEQFQGLLEFKANHGHCCVPNTYEPNPTLGRWVKRQRYQYKLRESGLQSTLVASRVQALEDVGFVWDSHAALWEERLNELKQYRLANGHCNVPSSYPKNKQLSTWVKCQRRQFRLTGKGKNSNLTEERIAALDELGFVWDGRTIGNRCKGVVEKTSSSQNNPSRSTIAV</sequence>
<comment type="caution">
    <text evidence="2">The sequence shown here is derived from an EMBL/GenBank/DDBJ whole genome shotgun (WGS) entry which is preliminary data.</text>
</comment>
<dbReference type="Gene3D" id="6.10.140.530">
    <property type="match status" value="2"/>
</dbReference>
<dbReference type="PANTHER" id="PTHR33418">
    <property type="entry name" value="HELICASE-ASSOCIATED"/>
    <property type="match status" value="1"/>
</dbReference>